<dbReference type="EC" id="2.5.1.18" evidence="3"/>
<dbReference type="Proteomes" id="UP001153620">
    <property type="component" value="Chromosome 2"/>
</dbReference>
<dbReference type="FunFam" id="1.20.1050.10:FF:000007">
    <property type="entry name" value="Glutathione S-transferase 1-1"/>
    <property type="match status" value="1"/>
</dbReference>
<dbReference type="OrthoDB" id="2309723at2759"/>
<comment type="subunit">
    <text evidence="2">Homodimer.</text>
</comment>
<evidence type="ECO:0000256" key="1">
    <source>
        <dbReference type="ARBA" id="ARBA00009899"/>
    </source>
</evidence>
<dbReference type="InterPro" id="IPR010987">
    <property type="entry name" value="Glutathione-S-Trfase_C-like"/>
</dbReference>
<organism evidence="9 10">
    <name type="scientific">Chironomus riparius</name>
    <dbReference type="NCBI Taxonomy" id="315576"/>
    <lineage>
        <taxon>Eukaryota</taxon>
        <taxon>Metazoa</taxon>
        <taxon>Ecdysozoa</taxon>
        <taxon>Arthropoda</taxon>
        <taxon>Hexapoda</taxon>
        <taxon>Insecta</taxon>
        <taxon>Pterygota</taxon>
        <taxon>Neoptera</taxon>
        <taxon>Endopterygota</taxon>
        <taxon>Diptera</taxon>
        <taxon>Nematocera</taxon>
        <taxon>Chironomoidea</taxon>
        <taxon>Chironomidae</taxon>
        <taxon>Chironominae</taxon>
        <taxon>Chironomus</taxon>
    </lineage>
</organism>
<dbReference type="PANTHER" id="PTHR43969:SF2">
    <property type="entry name" value="GLUTATHIONE S TRANSFERASE D11, ISOFORM B"/>
    <property type="match status" value="1"/>
</dbReference>
<feature type="domain" description="GST C-terminal" evidence="8">
    <location>
        <begin position="88"/>
        <end position="212"/>
    </location>
</feature>
<dbReference type="SFLD" id="SFLDS00019">
    <property type="entry name" value="Glutathione_Transferase_(cytos"/>
    <property type="match status" value="1"/>
</dbReference>
<dbReference type="SFLD" id="SFLDG00358">
    <property type="entry name" value="Main_(cytGST)"/>
    <property type="match status" value="1"/>
</dbReference>
<dbReference type="InterPro" id="IPR036282">
    <property type="entry name" value="Glutathione-S-Trfase_C_sf"/>
</dbReference>
<dbReference type="PANTHER" id="PTHR43969">
    <property type="entry name" value="GLUTATHIONE S TRANSFERASE D10, ISOFORM A-RELATED"/>
    <property type="match status" value="1"/>
</dbReference>
<dbReference type="SFLD" id="SFLDG01153">
    <property type="entry name" value="Main.4:_Theta-like"/>
    <property type="match status" value="1"/>
</dbReference>
<dbReference type="SUPFAM" id="SSF47616">
    <property type="entry name" value="GST C-terminal domain-like"/>
    <property type="match status" value="1"/>
</dbReference>
<dbReference type="SUPFAM" id="SSF52833">
    <property type="entry name" value="Thioredoxin-like"/>
    <property type="match status" value="1"/>
</dbReference>
<dbReference type="InterPro" id="IPR040079">
    <property type="entry name" value="Glutathione_S-Trfase"/>
</dbReference>
<gene>
    <name evidence="9" type="ORF">CHIRRI_LOCUS8717</name>
</gene>
<dbReference type="Pfam" id="PF00043">
    <property type="entry name" value="GST_C"/>
    <property type="match status" value="1"/>
</dbReference>
<evidence type="ECO:0000256" key="2">
    <source>
        <dbReference type="ARBA" id="ARBA00011738"/>
    </source>
</evidence>
<dbReference type="CDD" id="cd03177">
    <property type="entry name" value="GST_C_Delta_Epsilon"/>
    <property type="match status" value="1"/>
</dbReference>
<evidence type="ECO:0000313" key="9">
    <source>
        <dbReference type="EMBL" id="CAG9805850.1"/>
    </source>
</evidence>
<dbReference type="InterPro" id="IPR036249">
    <property type="entry name" value="Thioredoxin-like_sf"/>
</dbReference>
<accession>A0A9N9RVE3</accession>
<evidence type="ECO:0000259" key="8">
    <source>
        <dbReference type="PROSITE" id="PS50405"/>
    </source>
</evidence>
<dbReference type="EMBL" id="OU895878">
    <property type="protein sequence ID" value="CAG9805850.1"/>
    <property type="molecule type" value="Genomic_DNA"/>
</dbReference>
<proteinExistence type="inferred from homology"/>
<dbReference type="GO" id="GO:0004364">
    <property type="term" value="F:glutathione transferase activity"/>
    <property type="evidence" value="ECO:0007669"/>
    <property type="project" value="UniProtKB-EC"/>
</dbReference>
<comment type="similarity">
    <text evidence="1">Belongs to the GST superfamily. Theta family.</text>
</comment>
<reference evidence="9" key="2">
    <citation type="submission" date="2022-10" db="EMBL/GenBank/DDBJ databases">
        <authorList>
            <consortium name="ENA_rothamsted_submissions"/>
            <consortium name="culmorum"/>
            <person name="King R."/>
        </authorList>
    </citation>
    <scope>NUCLEOTIDE SEQUENCE</scope>
</reference>
<dbReference type="Gene3D" id="1.20.1050.10">
    <property type="match status" value="1"/>
</dbReference>
<dbReference type="PROSITE" id="PS50404">
    <property type="entry name" value="GST_NTER"/>
    <property type="match status" value="1"/>
</dbReference>
<evidence type="ECO:0000313" key="10">
    <source>
        <dbReference type="Proteomes" id="UP001153620"/>
    </source>
</evidence>
<protein>
    <recommendedName>
        <fullName evidence="3">glutathione transferase</fullName>
        <ecNumber evidence="3">2.5.1.18</ecNumber>
    </recommendedName>
    <alternativeName>
        <fullName evidence="5">GST class-theta</fullName>
    </alternativeName>
</protein>
<dbReference type="Gene3D" id="3.40.30.10">
    <property type="entry name" value="Glutaredoxin"/>
    <property type="match status" value="1"/>
</dbReference>
<dbReference type="CDD" id="cd03045">
    <property type="entry name" value="GST_N_Delta_Epsilon"/>
    <property type="match status" value="1"/>
</dbReference>
<dbReference type="PROSITE" id="PS51354">
    <property type="entry name" value="GLUTAREDOXIN_2"/>
    <property type="match status" value="1"/>
</dbReference>
<evidence type="ECO:0000256" key="4">
    <source>
        <dbReference type="ARBA" id="ARBA00022679"/>
    </source>
</evidence>
<dbReference type="Pfam" id="PF13417">
    <property type="entry name" value="GST_N_3"/>
    <property type="match status" value="1"/>
</dbReference>
<sequence>MAPIVLYYSPVSPYCRSVLLLARYLKLNVDVKYMDLQEKKEQLTPEFLAINPQHSVPTIDDNGFILWESRAILSYLIESKAPELVPTSPKEKAIVNQRLHYELGGLTNKTTQIVSPLFSGEREDVDPEKVKELHEILFIIDENYFPNGNEWIAGEILTAADFAFVASISTLVGFGVSLDKYPRLQAWLKRCEDIMPEYEEVNQKGVEMLLQFFSGKFPEGIKGLH</sequence>
<evidence type="ECO:0000256" key="5">
    <source>
        <dbReference type="ARBA" id="ARBA00041523"/>
    </source>
</evidence>
<evidence type="ECO:0000259" key="7">
    <source>
        <dbReference type="PROSITE" id="PS50404"/>
    </source>
</evidence>
<evidence type="ECO:0000256" key="6">
    <source>
        <dbReference type="ARBA" id="ARBA00047960"/>
    </source>
</evidence>
<evidence type="ECO:0000256" key="3">
    <source>
        <dbReference type="ARBA" id="ARBA00012452"/>
    </source>
</evidence>
<name>A0A9N9RVE3_9DIPT</name>
<keyword evidence="10" id="KW-1185">Reference proteome</keyword>
<dbReference type="GO" id="GO:0006749">
    <property type="term" value="P:glutathione metabolic process"/>
    <property type="evidence" value="ECO:0007669"/>
    <property type="project" value="TreeGrafter"/>
</dbReference>
<dbReference type="FunFam" id="3.40.30.10:FF:000034">
    <property type="entry name" value="glutathione S-transferase 1"/>
    <property type="match status" value="1"/>
</dbReference>
<reference evidence="9" key="1">
    <citation type="submission" date="2022-01" db="EMBL/GenBank/DDBJ databases">
        <authorList>
            <person name="King R."/>
        </authorList>
    </citation>
    <scope>NUCLEOTIDE SEQUENCE</scope>
</reference>
<dbReference type="InterPro" id="IPR004046">
    <property type="entry name" value="GST_C"/>
</dbReference>
<keyword evidence="4" id="KW-0808">Transferase</keyword>
<dbReference type="InterPro" id="IPR004045">
    <property type="entry name" value="Glutathione_S-Trfase_N"/>
</dbReference>
<dbReference type="PROSITE" id="PS50405">
    <property type="entry name" value="GST_CTER"/>
    <property type="match status" value="1"/>
</dbReference>
<dbReference type="AlphaFoldDB" id="A0A9N9RVE3"/>
<comment type="catalytic activity">
    <reaction evidence="6">
        <text>RX + glutathione = an S-substituted glutathione + a halide anion + H(+)</text>
        <dbReference type="Rhea" id="RHEA:16437"/>
        <dbReference type="ChEBI" id="CHEBI:15378"/>
        <dbReference type="ChEBI" id="CHEBI:16042"/>
        <dbReference type="ChEBI" id="CHEBI:17792"/>
        <dbReference type="ChEBI" id="CHEBI:57925"/>
        <dbReference type="ChEBI" id="CHEBI:90779"/>
        <dbReference type="EC" id="2.5.1.18"/>
    </reaction>
</comment>
<feature type="domain" description="GST N-terminal" evidence="7">
    <location>
        <begin position="2"/>
        <end position="84"/>
    </location>
</feature>